<sequence>MLEQDATADEIAAYSVTVQVVPPLPVKDELAVGTETGVVTTAVEDVAAFATLTIWAVLVLKVKDVGVAVAEVI</sequence>
<keyword evidence="2" id="KW-1185">Reference proteome</keyword>
<accession>A0ABQ6L1E2</accession>
<evidence type="ECO:0000313" key="2">
    <source>
        <dbReference type="Proteomes" id="UP001165189"/>
    </source>
</evidence>
<organism evidence="1 2">
    <name type="scientific">Aspergillus oryzae var. brunneus</name>
    <dbReference type="NCBI Taxonomy" id="332754"/>
    <lineage>
        <taxon>Eukaryota</taxon>
        <taxon>Fungi</taxon>
        <taxon>Dikarya</taxon>
        <taxon>Ascomycota</taxon>
        <taxon>Pezizomycotina</taxon>
        <taxon>Eurotiomycetes</taxon>
        <taxon>Eurotiomycetidae</taxon>
        <taxon>Eurotiales</taxon>
        <taxon>Aspergillaceae</taxon>
        <taxon>Aspergillus</taxon>
        <taxon>Aspergillus subgen. Circumdati</taxon>
    </lineage>
</organism>
<dbReference type="Proteomes" id="UP001165189">
    <property type="component" value="Unassembled WGS sequence"/>
</dbReference>
<gene>
    <name evidence="1" type="ORF">Aory05_000831300</name>
</gene>
<name>A0ABQ6L1E2_ASPOZ</name>
<proteinExistence type="predicted"/>
<protein>
    <submittedName>
        <fullName evidence="1">Unnamed protein product</fullName>
    </submittedName>
</protein>
<evidence type="ECO:0000313" key="1">
    <source>
        <dbReference type="EMBL" id="GMG49743.1"/>
    </source>
</evidence>
<comment type="caution">
    <text evidence="1">The sequence shown here is derived from an EMBL/GenBank/DDBJ whole genome shotgun (WGS) entry which is preliminary data.</text>
</comment>
<dbReference type="EMBL" id="BSYB01000036">
    <property type="protein sequence ID" value="GMG49743.1"/>
    <property type="molecule type" value="Genomic_DNA"/>
</dbReference>
<reference evidence="1" key="1">
    <citation type="submission" date="2023-04" db="EMBL/GenBank/DDBJ databases">
        <title>Aspergillus oryzae var. brunneus NBRC 4377.</title>
        <authorList>
            <person name="Ichikawa N."/>
            <person name="Sato H."/>
            <person name="Tonouchi N."/>
        </authorList>
    </citation>
    <scope>NUCLEOTIDE SEQUENCE</scope>
    <source>
        <strain evidence="1">NBRC 4377</strain>
    </source>
</reference>